<gene>
    <name evidence="2" type="ordered locus">Sca_0139</name>
</gene>
<proteinExistence type="predicted"/>
<evidence type="ECO:0000313" key="2">
    <source>
        <dbReference type="EMBL" id="CAL27052.1"/>
    </source>
</evidence>
<feature type="transmembrane region" description="Helical" evidence="1">
    <location>
        <begin position="126"/>
        <end position="146"/>
    </location>
</feature>
<organism evidence="2 3">
    <name type="scientific">Staphylococcus carnosus (strain TM300)</name>
    <dbReference type="NCBI Taxonomy" id="396513"/>
    <lineage>
        <taxon>Bacteria</taxon>
        <taxon>Bacillati</taxon>
        <taxon>Bacillota</taxon>
        <taxon>Bacilli</taxon>
        <taxon>Bacillales</taxon>
        <taxon>Staphylococcaceae</taxon>
        <taxon>Staphylococcus</taxon>
    </lineage>
</organism>
<dbReference type="GeneID" id="93795053"/>
<dbReference type="Proteomes" id="UP000000444">
    <property type="component" value="Chromosome"/>
</dbReference>
<dbReference type="BioCyc" id="SCAR396513:SCA_RS00670-MONOMER"/>
<sequence length="225" mass="25837">MLAFLKYQRYKAKHKPQFLIPYFFYILFIVFVYSYSGAESLSSYTLTSIGLFAISVWLGIQNSKSELLNEKYIVLIQLTRASTYVIGKLIFIITLNLPLIFIALIYPLIFNKFIPTASLNEVLLGLYAHISAIILGTLIGSFALVPKIKHLKYLYLMAFLLIVLTILKPVFINLYPFTKYVLWILPTLPDLEGSAVQLLFSAVTISFYSFIIFLILVYLFKHSEE</sequence>
<feature type="transmembrane region" description="Helical" evidence="1">
    <location>
        <begin position="195"/>
        <end position="220"/>
    </location>
</feature>
<evidence type="ECO:0000256" key="1">
    <source>
        <dbReference type="SAM" id="Phobius"/>
    </source>
</evidence>
<dbReference type="eggNOG" id="ENOG5030V3C">
    <property type="taxonomic scope" value="Bacteria"/>
</dbReference>
<reference evidence="2 3" key="1">
    <citation type="journal article" date="2009" name="Appl. Environ. Microbiol.">
        <title>Genome analysis of the meat starter culture bacterium Staphylococcus carnosus TM300.</title>
        <authorList>
            <person name="Rosenstein R."/>
            <person name="Nerz C."/>
            <person name="Biswas L."/>
            <person name="Resch A."/>
            <person name="Raddatz G."/>
            <person name="Schuster S.C."/>
            <person name="Goetz F."/>
        </authorList>
    </citation>
    <scope>NUCLEOTIDE SEQUENCE [LARGE SCALE GENOMIC DNA]</scope>
    <source>
        <strain evidence="2 3">TM300</strain>
    </source>
</reference>
<dbReference type="AlphaFoldDB" id="B9DLE0"/>
<keyword evidence="1" id="KW-1133">Transmembrane helix</keyword>
<dbReference type="HOGENOM" id="CLU_099775_1_0_9"/>
<name>B9DLE0_STACT</name>
<keyword evidence="1" id="KW-0812">Transmembrane</keyword>
<feature type="transmembrane region" description="Helical" evidence="1">
    <location>
        <begin position="18"/>
        <end position="35"/>
    </location>
</feature>
<feature type="transmembrane region" description="Helical" evidence="1">
    <location>
        <begin position="81"/>
        <end position="106"/>
    </location>
</feature>
<keyword evidence="3" id="KW-1185">Reference proteome</keyword>
<dbReference type="OrthoDB" id="1936187at2"/>
<dbReference type="RefSeq" id="WP_012664167.1">
    <property type="nucleotide sequence ID" value="NC_012121.1"/>
</dbReference>
<feature type="transmembrane region" description="Helical" evidence="1">
    <location>
        <begin position="153"/>
        <end position="175"/>
    </location>
</feature>
<accession>B9DLE0</accession>
<evidence type="ECO:0000313" key="3">
    <source>
        <dbReference type="Proteomes" id="UP000000444"/>
    </source>
</evidence>
<protein>
    <submittedName>
        <fullName evidence="2">ABC transporter, permease</fullName>
    </submittedName>
</protein>
<feature type="transmembrane region" description="Helical" evidence="1">
    <location>
        <begin position="41"/>
        <end position="60"/>
    </location>
</feature>
<dbReference type="KEGG" id="sca:SCA_0139"/>
<keyword evidence="1" id="KW-0472">Membrane</keyword>
<dbReference type="EMBL" id="AM295250">
    <property type="protein sequence ID" value="CAL27052.1"/>
    <property type="molecule type" value="Genomic_DNA"/>
</dbReference>